<dbReference type="RefSeq" id="XP_025527312.1">
    <property type="nucleotide sequence ID" value="XM_025677175.1"/>
</dbReference>
<keyword evidence="1" id="KW-0862">Zinc</keyword>
<dbReference type="InterPro" id="IPR001138">
    <property type="entry name" value="Zn2Cys6_DnaBD"/>
</dbReference>
<evidence type="ECO:0000256" key="5">
    <source>
        <dbReference type="ARBA" id="ARBA00023242"/>
    </source>
</evidence>
<keyword evidence="5" id="KW-0539">Nucleus</keyword>
<keyword evidence="9" id="KW-1185">Reference proteome</keyword>
<protein>
    <recommendedName>
        <fullName evidence="7">Xylanolytic transcriptional activator regulatory domain-containing protein</fullName>
    </recommendedName>
</protein>
<accession>A0A8T8WZW5</accession>
<dbReference type="InterPro" id="IPR052073">
    <property type="entry name" value="Amide_Lactam_Regulators"/>
</dbReference>
<dbReference type="GeneID" id="37180868"/>
<sequence>MLDFHSPTTLHRSPISRSRKVFIMQLKFLPGHDGRNISREHLRHACASCRQKKKRCLHHKSRRIVQSAQVVSDLEREAQESPRVSSPQHRTEQRQPSHISPSIPSAPGSNTSRGNTDPEQFACDTNPVVTLLDDPKSRLPEGQSQRGDVGASLHHECLSPPISEPQPHGHTANESIAHTVPVLPPEPQQQALIDIYFHRLHPILPLLDEEETRSQFATNTLPLPLLQAICLTASKDPRAAPFLSLNPDPALLPLETFARLLHTDIIRNMPSPQERRILTIQTLALLSLHAWGPHGCDEASIALSQAVHHAHTLGLHLAPRPGRKTPSASSPSRTLFWCLWSLDRWNAAVNGRPLLIHDYDMDQEVRDVLALPSPTFSPAFRIWLRIAEHLGWVIRSYRPVRTTYDSRAQDLGLCTFEDLVNDSDGWAIDAEILETLELYHHAVILLSKHSQGLQGRSRPRAAQIRQSQALHSVAALIRRHQRQHPHPHPHPTPPLALAAYTIALAFSMTYSHLKEARLPSARALALEQLDLFHRALRGWARTWWLAAVMAHLGRNALEGVHPQRREQELGRVGLAGDGDGGGGDGCEAAIPLSVENQALAPREIHHIDNPDGVTLLPSHSAGDLQGEGLEAQTAEIASLLEGCSALSSSEYGAYFDSFWENFSDSGFLLPGFFLGEPAVC</sequence>
<evidence type="ECO:0000256" key="2">
    <source>
        <dbReference type="ARBA" id="ARBA00023015"/>
    </source>
</evidence>
<reference evidence="8 9" key="1">
    <citation type="submission" date="2018-02" db="EMBL/GenBank/DDBJ databases">
        <title>The genomes of Aspergillus section Nigri reveals drivers in fungal speciation.</title>
        <authorList>
            <consortium name="DOE Joint Genome Institute"/>
            <person name="Vesth T.C."/>
            <person name="Nybo J."/>
            <person name="Theobald S."/>
            <person name="Brandl J."/>
            <person name="Frisvad J.C."/>
            <person name="Nielsen K.F."/>
            <person name="Lyhne E.K."/>
            <person name="Kogle M.E."/>
            <person name="Kuo A."/>
            <person name="Riley R."/>
            <person name="Clum A."/>
            <person name="Nolan M."/>
            <person name="Lipzen A."/>
            <person name="Salamov A."/>
            <person name="Henrissat B."/>
            <person name="Wiebenga A."/>
            <person name="De vries R.P."/>
            <person name="Grigoriev I.V."/>
            <person name="Mortensen U.H."/>
            <person name="Andersen M.R."/>
            <person name="Baker S.E."/>
        </authorList>
    </citation>
    <scope>NUCLEOTIDE SEQUENCE [LARGE SCALE GENOMIC DNA]</scope>
    <source>
        <strain evidence="8 9">CBS 114.51</strain>
    </source>
</reference>
<keyword evidence="3" id="KW-0238">DNA-binding</keyword>
<dbReference type="Pfam" id="PF04082">
    <property type="entry name" value="Fungal_trans"/>
    <property type="match status" value="1"/>
</dbReference>
<proteinExistence type="predicted"/>
<dbReference type="EMBL" id="KZ824796">
    <property type="protein sequence ID" value="RAH81418.1"/>
    <property type="molecule type" value="Genomic_DNA"/>
</dbReference>
<evidence type="ECO:0000256" key="3">
    <source>
        <dbReference type="ARBA" id="ARBA00023125"/>
    </source>
</evidence>
<name>A0A8T8WZW5_ASPJA</name>
<dbReference type="PANTHER" id="PTHR47171">
    <property type="entry name" value="FARA-RELATED"/>
    <property type="match status" value="1"/>
</dbReference>
<dbReference type="AlphaFoldDB" id="A0A8T8WZW5"/>
<dbReference type="OrthoDB" id="10031947at2759"/>
<evidence type="ECO:0000256" key="6">
    <source>
        <dbReference type="SAM" id="MobiDB-lite"/>
    </source>
</evidence>
<dbReference type="GO" id="GO:0003677">
    <property type="term" value="F:DNA binding"/>
    <property type="evidence" value="ECO:0007669"/>
    <property type="project" value="UniProtKB-KW"/>
</dbReference>
<dbReference type="GO" id="GO:0000981">
    <property type="term" value="F:DNA-binding transcription factor activity, RNA polymerase II-specific"/>
    <property type="evidence" value="ECO:0007669"/>
    <property type="project" value="InterPro"/>
</dbReference>
<dbReference type="GO" id="GO:0008270">
    <property type="term" value="F:zinc ion binding"/>
    <property type="evidence" value="ECO:0007669"/>
    <property type="project" value="InterPro"/>
</dbReference>
<evidence type="ECO:0000313" key="9">
    <source>
        <dbReference type="Proteomes" id="UP000249497"/>
    </source>
</evidence>
<dbReference type="GO" id="GO:0006351">
    <property type="term" value="P:DNA-templated transcription"/>
    <property type="evidence" value="ECO:0007669"/>
    <property type="project" value="InterPro"/>
</dbReference>
<gene>
    <name evidence="8" type="ORF">BO86DRAFT_456600</name>
</gene>
<dbReference type="CDD" id="cd00067">
    <property type="entry name" value="GAL4"/>
    <property type="match status" value="1"/>
</dbReference>
<organism evidence="8 9">
    <name type="scientific">Aspergillus japonicus CBS 114.51</name>
    <dbReference type="NCBI Taxonomy" id="1448312"/>
    <lineage>
        <taxon>Eukaryota</taxon>
        <taxon>Fungi</taxon>
        <taxon>Dikarya</taxon>
        <taxon>Ascomycota</taxon>
        <taxon>Pezizomycotina</taxon>
        <taxon>Eurotiomycetes</taxon>
        <taxon>Eurotiomycetidae</taxon>
        <taxon>Eurotiales</taxon>
        <taxon>Aspergillaceae</taxon>
        <taxon>Aspergillus</taxon>
        <taxon>Aspergillus subgen. Circumdati</taxon>
    </lineage>
</organism>
<evidence type="ECO:0000256" key="1">
    <source>
        <dbReference type="ARBA" id="ARBA00022833"/>
    </source>
</evidence>
<dbReference type="Proteomes" id="UP000249497">
    <property type="component" value="Unassembled WGS sequence"/>
</dbReference>
<evidence type="ECO:0000313" key="8">
    <source>
        <dbReference type="EMBL" id="RAH81418.1"/>
    </source>
</evidence>
<feature type="domain" description="Xylanolytic transcriptional activator regulatory" evidence="7">
    <location>
        <begin position="299"/>
        <end position="372"/>
    </location>
</feature>
<dbReference type="InterPro" id="IPR007219">
    <property type="entry name" value="XnlR_reg_dom"/>
</dbReference>
<dbReference type="PANTHER" id="PTHR47171:SF6">
    <property type="entry name" value="SPECIFIC TRANSCRIPTION FACTOR, PUTATIVE (AFU_ORTHOLOGUE AFUA_2G06130)-RELATED"/>
    <property type="match status" value="1"/>
</dbReference>
<dbReference type="SMART" id="SM00906">
    <property type="entry name" value="Fungal_trans"/>
    <property type="match status" value="1"/>
</dbReference>
<feature type="compositionally biased region" description="Low complexity" evidence="6">
    <location>
        <begin position="96"/>
        <end position="109"/>
    </location>
</feature>
<keyword evidence="4" id="KW-0804">Transcription</keyword>
<evidence type="ECO:0000259" key="7">
    <source>
        <dbReference type="SMART" id="SM00906"/>
    </source>
</evidence>
<evidence type="ECO:0000256" key="4">
    <source>
        <dbReference type="ARBA" id="ARBA00023163"/>
    </source>
</evidence>
<feature type="region of interest" description="Disordered" evidence="6">
    <location>
        <begin position="67"/>
        <end position="156"/>
    </location>
</feature>
<dbReference type="CDD" id="cd12148">
    <property type="entry name" value="fungal_TF_MHR"/>
    <property type="match status" value="1"/>
</dbReference>
<keyword evidence="2" id="KW-0805">Transcription regulation</keyword>